<dbReference type="RefSeq" id="XP_033177243.1">
    <property type="nucleotide sequence ID" value="XM_033321352.1"/>
</dbReference>
<dbReference type="OrthoDB" id="7612452at2759"/>
<dbReference type="Proteomes" id="UP000515180">
    <property type="component" value="Unplaced"/>
</dbReference>
<evidence type="ECO:0000313" key="2">
    <source>
        <dbReference type="Proteomes" id="UP000515180"/>
    </source>
</evidence>
<proteinExistence type="predicted"/>
<dbReference type="Pfam" id="PF14529">
    <property type="entry name" value="Exo_endo_phos_2"/>
    <property type="match status" value="1"/>
</dbReference>
<evidence type="ECO:0000313" key="3">
    <source>
        <dbReference type="RefSeq" id="XP_033177243.1"/>
    </source>
</evidence>
<dbReference type="Gene3D" id="3.60.10.10">
    <property type="entry name" value="Endonuclease/exonuclease/phosphatase"/>
    <property type="match status" value="1"/>
</dbReference>
<name>A0A6P8L6G5_BOMIM</name>
<dbReference type="SUPFAM" id="SSF56219">
    <property type="entry name" value="DNase I-like"/>
    <property type="match status" value="1"/>
</dbReference>
<organism evidence="2 3">
    <name type="scientific">Bombus impatiens</name>
    <name type="common">Bumblebee</name>
    <dbReference type="NCBI Taxonomy" id="132113"/>
    <lineage>
        <taxon>Eukaryota</taxon>
        <taxon>Metazoa</taxon>
        <taxon>Ecdysozoa</taxon>
        <taxon>Arthropoda</taxon>
        <taxon>Hexapoda</taxon>
        <taxon>Insecta</taxon>
        <taxon>Pterygota</taxon>
        <taxon>Neoptera</taxon>
        <taxon>Endopterygota</taxon>
        <taxon>Hymenoptera</taxon>
        <taxon>Apocrita</taxon>
        <taxon>Aculeata</taxon>
        <taxon>Apoidea</taxon>
        <taxon>Anthophila</taxon>
        <taxon>Apidae</taxon>
        <taxon>Bombus</taxon>
        <taxon>Pyrobombus</taxon>
    </lineage>
</organism>
<evidence type="ECO:0000259" key="1">
    <source>
        <dbReference type="Pfam" id="PF14529"/>
    </source>
</evidence>
<dbReference type="GO" id="GO:0003824">
    <property type="term" value="F:catalytic activity"/>
    <property type="evidence" value="ECO:0007669"/>
    <property type="project" value="InterPro"/>
</dbReference>
<dbReference type="InterPro" id="IPR036691">
    <property type="entry name" value="Endo/exonu/phosph_ase_sf"/>
</dbReference>
<dbReference type="InterPro" id="IPR005135">
    <property type="entry name" value="Endo/exonuclease/phosphatase"/>
</dbReference>
<keyword evidence="2" id="KW-1185">Reference proteome</keyword>
<dbReference type="GeneID" id="117151782"/>
<sequence>MAQDLMCQSAIEARPDVVIISEPYRQLPYWHNDTKGDASIWVTQFNGRAPNETLLYRKDGLVSIGVGDILCFSGYWSSNIKIEEYMTHINKLASVIRKGVSRSKKVIVAGDFNAKSTCWGGQTTVKRERILMETLCA</sequence>
<accession>A0A6P8L6G5</accession>
<feature type="domain" description="Endonuclease/exonuclease/phosphatase" evidence="1">
    <location>
        <begin position="70"/>
        <end position="135"/>
    </location>
</feature>
<reference evidence="3" key="1">
    <citation type="submission" date="2025-08" db="UniProtKB">
        <authorList>
            <consortium name="RefSeq"/>
        </authorList>
    </citation>
    <scope>IDENTIFICATION</scope>
</reference>
<gene>
    <name evidence="3" type="primary">LOC117151782</name>
</gene>
<dbReference type="AlphaFoldDB" id="A0A6P8L6G5"/>
<protein>
    <submittedName>
        <fullName evidence="3">Uncharacterized protein LOC117151782</fullName>
    </submittedName>
</protein>
<dbReference type="OMA" id="EYMTHIN"/>